<dbReference type="VEuPathDB" id="TriTrypDB:TM35_000601220"/>
<evidence type="ECO:0000313" key="4">
    <source>
        <dbReference type="Proteomes" id="UP000192257"/>
    </source>
</evidence>
<gene>
    <name evidence="3" type="ORF">TM35_000601220</name>
</gene>
<comment type="caution">
    <text evidence="3">The sequence shown here is derived from an EMBL/GenBank/DDBJ whole genome shotgun (WGS) entry which is preliminary data.</text>
</comment>
<dbReference type="AlphaFoldDB" id="A0A1X0NGH9"/>
<keyword evidence="4" id="KW-1185">Reference proteome</keyword>
<accession>A0A1X0NGH9</accession>
<dbReference type="RefSeq" id="XP_028877757.1">
    <property type="nucleotide sequence ID" value="XM_029030955.1"/>
</dbReference>
<feature type="chain" id="PRO_5012145594" evidence="2">
    <location>
        <begin position="18"/>
        <end position="106"/>
    </location>
</feature>
<protein>
    <submittedName>
        <fullName evidence="3">Uncharacterized protein</fullName>
    </submittedName>
</protein>
<evidence type="ECO:0000313" key="3">
    <source>
        <dbReference type="EMBL" id="ORC83691.1"/>
    </source>
</evidence>
<dbReference type="GeneID" id="39990735"/>
<evidence type="ECO:0000256" key="2">
    <source>
        <dbReference type="SAM" id="SignalP"/>
    </source>
</evidence>
<feature type="non-terminal residue" evidence="3">
    <location>
        <position position="106"/>
    </location>
</feature>
<keyword evidence="2" id="KW-0732">Signal</keyword>
<feature type="region of interest" description="Disordered" evidence="1">
    <location>
        <begin position="61"/>
        <end position="85"/>
    </location>
</feature>
<name>A0A1X0NGH9_9TRYP</name>
<dbReference type="Proteomes" id="UP000192257">
    <property type="component" value="Unassembled WGS sequence"/>
</dbReference>
<sequence>MCVLAVVLCCACGCAMAEGGQSNTEKNYDIYASSWEGFPGKDPKPENADIRNSGGICEGEKQLHEQRQQSLGGHGSVSEEIKNQETLHEVADMITSSDHLPQISSN</sequence>
<reference evidence="3 4" key="1">
    <citation type="submission" date="2017-03" db="EMBL/GenBank/DDBJ databases">
        <title>An alternative strategy for trypanosome survival in the mammalian bloodstream revealed through genome and transcriptome analysis of the ubiquitous bovine parasite Trypanosoma (Megatrypanum) theileri.</title>
        <authorList>
            <person name="Kelly S."/>
            <person name="Ivens A."/>
            <person name="Mott A."/>
            <person name="O'Neill E."/>
            <person name="Emms D."/>
            <person name="Macleod O."/>
            <person name="Voorheis P."/>
            <person name="Matthews J."/>
            <person name="Matthews K."/>
            <person name="Carrington M."/>
        </authorList>
    </citation>
    <scope>NUCLEOTIDE SEQUENCE [LARGE SCALE GENOMIC DNA]</scope>
    <source>
        <strain evidence="3">Edinburgh</strain>
    </source>
</reference>
<evidence type="ECO:0000256" key="1">
    <source>
        <dbReference type="SAM" id="MobiDB-lite"/>
    </source>
</evidence>
<dbReference type="EMBL" id="NBCO01000060">
    <property type="protein sequence ID" value="ORC83691.1"/>
    <property type="molecule type" value="Genomic_DNA"/>
</dbReference>
<feature type="signal peptide" evidence="2">
    <location>
        <begin position="1"/>
        <end position="17"/>
    </location>
</feature>
<proteinExistence type="predicted"/>
<organism evidence="3 4">
    <name type="scientific">Trypanosoma theileri</name>
    <dbReference type="NCBI Taxonomy" id="67003"/>
    <lineage>
        <taxon>Eukaryota</taxon>
        <taxon>Discoba</taxon>
        <taxon>Euglenozoa</taxon>
        <taxon>Kinetoplastea</taxon>
        <taxon>Metakinetoplastina</taxon>
        <taxon>Trypanosomatida</taxon>
        <taxon>Trypanosomatidae</taxon>
        <taxon>Trypanosoma</taxon>
    </lineage>
</organism>